<dbReference type="Pfam" id="PF02098">
    <property type="entry name" value="His_binding"/>
    <property type="match status" value="1"/>
</dbReference>
<reference evidence="2" key="1">
    <citation type="submission" date="2012-12" db="EMBL/GenBank/DDBJ databases">
        <title>Identification and characterization of a phenylalanine ammonia-lyase gene family in Isatis indigotica Fort.</title>
        <authorList>
            <person name="Liu Q."/>
            <person name="Chen J."/>
            <person name="Zhou X."/>
            <person name="Di P."/>
            <person name="Xiao Y."/>
            <person name="Xuan H."/>
            <person name="Zhang L."/>
            <person name="Chen W."/>
        </authorList>
    </citation>
    <scope>NUCLEOTIDE SEQUENCE</scope>
    <source>
        <tissue evidence="2">Salivary gland</tissue>
    </source>
</reference>
<organism evidence="2">
    <name type="scientific">Ixodes ricinus</name>
    <name type="common">Common tick</name>
    <name type="synonym">Acarus ricinus</name>
    <dbReference type="NCBI Taxonomy" id="34613"/>
    <lineage>
        <taxon>Eukaryota</taxon>
        <taxon>Metazoa</taxon>
        <taxon>Ecdysozoa</taxon>
        <taxon>Arthropoda</taxon>
        <taxon>Chelicerata</taxon>
        <taxon>Arachnida</taxon>
        <taxon>Acari</taxon>
        <taxon>Parasitiformes</taxon>
        <taxon>Ixodida</taxon>
        <taxon>Ixodoidea</taxon>
        <taxon>Ixodidae</taxon>
        <taxon>Ixodinae</taxon>
        <taxon>Ixodes</taxon>
    </lineage>
</organism>
<feature type="chain" id="PRO_5005518523" evidence="1">
    <location>
        <begin position="23"/>
        <end position="197"/>
    </location>
</feature>
<protein>
    <submittedName>
        <fullName evidence="2">Putative salivary lipocalin</fullName>
    </submittedName>
</protein>
<dbReference type="InterPro" id="IPR012674">
    <property type="entry name" value="Calycin"/>
</dbReference>
<evidence type="ECO:0000256" key="1">
    <source>
        <dbReference type="SAM" id="SignalP"/>
    </source>
</evidence>
<evidence type="ECO:0000313" key="2">
    <source>
        <dbReference type="EMBL" id="JAA71741.1"/>
    </source>
</evidence>
<accession>A0A0K8RKY7</accession>
<dbReference type="EMBL" id="GADI01002067">
    <property type="protein sequence ID" value="JAA71741.1"/>
    <property type="molecule type" value="mRNA"/>
</dbReference>
<feature type="signal peptide" evidence="1">
    <location>
        <begin position="1"/>
        <end position="22"/>
    </location>
</feature>
<dbReference type="GO" id="GO:0043176">
    <property type="term" value="F:amine binding"/>
    <property type="evidence" value="ECO:0007669"/>
    <property type="project" value="InterPro"/>
</dbReference>
<dbReference type="Gene3D" id="2.40.128.20">
    <property type="match status" value="1"/>
</dbReference>
<name>A0A0K8RKY7_IXORI</name>
<proteinExistence type="evidence at transcript level"/>
<dbReference type="AlphaFoldDB" id="A0A0K8RKY7"/>
<sequence length="197" mass="22530">MYLQSLLVIFCLLICSYSQGTAESDELPEDDPKNFQNQNARKLVKLGGRHWVKRRTYNVTKFGKVTCEYAEILKRVRKDKYTLKLGAKLESKWTSANQTLLLKKTGNHSVPNLLNFTRLSDDGPLGHPLLYSNYKDCHIVRIMKKNSTEYRCDLLLTGGAAKEDPPRDCKAKFEEYCKGTTYEVYSTSCNETGPKTQ</sequence>
<dbReference type="SUPFAM" id="SSF50814">
    <property type="entry name" value="Lipocalins"/>
    <property type="match status" value="1"/>
</dbReference>
<dbReference type="InterPro" id="IPR002970">
    <property type="entry name" value="Tick_his-bd"/>
</dbReference>
<keyword evidence="1" id="KW-0732">Signal</keyword>
<dbReference type="GO" id="GO:0030682">
    <property type="term" value="P:symbiont-mediated perturbation of host defenses"/>
    <property type="evidence" value="ECO:0007669"/>
    <property type="project" value="InterPro"/>
</dbReference>